<protein>
    <submittedName>
        <fullName evidence="1">Uncharacterized protein</fullName>
    </submittedName>
</protein>
<gene>
    <name evidence="1" type="ORF">GCM10022267_35260</name>
</gene>
<dbReference type="EMBL" id="BAABBE010000009">
    <property type="protein sequence ID" value="GAA3645483.1"/>
    <property type="molecule type" value="Genomic_DNA"/>
</dbReference>
<reference evidence="2" key="1">
    <citation type="journal article" date="2019" name="Int. J. Syst. Evol. Microbiol.">
        <title>The Global Catalogue of Microorganisms (GCM) 10K type strain sequencing project: providing services to taxonomists for standard genome sequencing and annotation.</title>
        <authorList>
            <consortium name="The Broad Institute Genomics Platform"/>
            <consortium name="The Broad Institute Genome Sequencing Center for Infectious Disease"/>
            <person name="Wu L."/>
            <person name="Ma J."/>
        </authorList>
    </citation>
    <scope>NUCLEOTIDE SEQUENCE [LARGE SCALE GENOMIC DNA]</scope>
    <source>
        <strain evidence="2">JCM 17494</strain>
    </source>
</reference>
<evidence type="ECO:0000313" key="2">
    <source>
        <dbReference type="Proteomes" id="UP001500711"/>
    </source>
</evidence>
<name>A0ABP7B0S1_9PSEU</name>
<dbReference type="Proteomes" id="UP001500711">
    <property type="component" value="Unassembled WGS sequence"/>
</dbReference>
<organism evidence="1 2">
    <name type="scientific">Lentzea roselyniae</name>
    <dbReference type="NCBI Taxonomy" id="531940"/>
    <lineage>
        <taxon>Bacteria</taxon>
        <taxon>Bacillati</taxon>
        <taxon>Actinomycetota</taxon>
        <taxon>Actinomycetes</taxon>
        <taxon>Pseudonocardiales</taxon>
        <taxon>Pseudonocardiaceae</taxon>
        <taxon>Lentzea</taxon>
    </lineage>
</organism>
<comment type="caution">
    <text evidence="1">The sequence shown here is derived from an EMBL/GenBank/DDBJ whole genome shotgun (WGS) entry which is preliminary data.</text>
</comment>
<keyword evidence="2" id="KW-1185">Reference proteome</keyword>
<accession>A0ABP7B0S1</accession>
<evidence type="ECO:0000313" key="1">
    <source>
        <dbReference type="EMBL" id="GAA3645483.1"/>
    </source>
</evidence>
<sequence length="94" mass="9972">MSEKDGIGQPDSELCRAIANNRSEFHPCVARNAPNPAFVSPSLCCANSTSVAMVIAMHRFVVADTTVTVLRALTAKIAVCVKNSADDLKPGQEL</sequence>
<proteinExistence type="predicted"/>